<feature type="coiled-coil region" evidence="1">
    <location>
        <begin position="60"/>
        <end position="136"/>
    </location>
</feature>
<dbReference type="PANTHER" id="PTHR21463">
    <property type="entry name" value="ANGIOPOIETIN-LIKE PROTEIN 8"/>
    <property type="match status" value="1"/>
</dbReference>
<evidence type="ECO:0000313" key="5">
    <source>
        <dbReference type="Proteomes" id="UP000824782"/>
    </source>
</evidence>
<dbReference type="Proteomes" id="UP000824782">
    <property type="component" value="Unassembled WGS sequence"/>
</dbReference>
<dbReference type="GO" id="GO:0070328">
    <property type="term" value="P:triglyceride homeostasis"/>
    <property type="evidence" value="ECO:0007669"/>
    <property type="project" value="InterPro"/>
</dbReference>
<dbReference type="EMBL" id="WNYA01012761">
    <property type="protein sequence ID" value="KAG8539844.1"/>
    <property type="molecule type" value="Genomic_DNA"/>
</dbReference>
<protein>
    <submittedName>
        <fullName evidence="4">Uncharacterized protein</fullName>
    </submittedName>
</protein>
<organism evidence="4 5">
    <name type="scientific">Engystomops pustulosus</name>
    <name type="common">Tungara frog</name>
    <name type="synonym">Physalaemus pustulosus</name>
    <dbReference type="NCBI Taxonomy" id="76066"/>
    <lineage>
        <taxon>Eukaryota</taxon>
        <taxon>Metazoa</taxon>
        <taxon>Chordata</taxon>
        <taxon>Craniata</taxon>
        <taxon>Vertebrata</taxon>
        <taxon>Euteleostomi</taxon>
        <taxon>Amphibia</taxon>
        <taxon>Batrachia</taxon>
        <taxon>Anura</taxon>
        <taxon>Neobatrachia</taxon>
        <taxon>Hyloidea</taxon>
        <taxon>Leptodactylidae</taxon>
        <taxon>Leiuperinae</taxon>
        <taxon>Engystomops</taxon>
    </lineage>
</organism>
<reference evidence="4" key="1">
    <citation type="thesis" date="2020" institute="ProQuest LLC" country="789 East Eisenhower Parkway, Ann Arbor, MI, USA">
        <title>Comparative Genomics and Chromosome Evolution.</title>
        <authorList>
            <person name="Mudd A.B."/>
        </authorList>
    </citation>
    <scope>NUCLEOTIDE SEQUENCE</scope>
    <source>
        <strain evidence="4">237g6f4</strain>
        <tissue evidence="4">Blood</tissue>
    </source>
</reference>
<dbReference type="GO" id="GO:0019216">
    <property type="term" value="P:regulation of lipid metabolic process"/>
    <property type="evidence" value="ECO:0007669"/>
    <property type="project" value="InterPro"/>
</dbReference>
<dbReference type="PANTHER" id="PTHR21463:SF0">
    <property type="entry name" value="ANGIOPOIETIN-LIKE PROTEIN 8"/>
    <property type="match status" value="1"/>
</dbReference>
<keyword evidence="5" id="KW-1185">Reference proteome</keyword>
<sequence>MLLVLLLLVVLPGSLAEEQKMPALQEEFNVLVYGTLQLGQALRDTYSSTNDKLQRVATRYGKLERKLGGLEVEVARVKQEMGRIGQKVDSLQREEQERRTVSHRVADDLRDTQTQYAELQRRVQDLEKGAQDKEQLIPSFLKRRMERQNLLLQVISEESERQRKQMAGQRGRLLTILKQASAIASR</sequence>
<keyword evidence="1" id="KW-0175">Coiled coil</keyword>
<dbReference type="AlphaFoldDB" id="A0AAV6YUX0"/>
<accession>A0AAV6YUX0</accession>
<gene>
    <name evidence="4" type="ORF">GDO81_020173</name>
    <name evidence="3" type="ORF">GDO81_020257</name>
</gene>
<dbReference type="EMBL" id="WNYA01012522">
    <property type="protein sequence ID" value="KAG8539883.1"/>
    <property type="molecule type" value="Genomic_DNA"/>
</dbReference>
<comment type="caution">
    <text evidence="4">The sequence shown here is derived from an EMBL/GenBank/DDBJ whole genome shotgun (WGS) entry which is preliminary data.</text>
</comment>
<feature type="chain" id="PRO_5044715392" evidence="2">
    <location>
        <begin position="17"/>
        <end position="186"/>
    </location>
</feature>
<name>A0AAV6YUX0_ENGPU</name>
<dbReference type="InterPro" id="IPR026614">
    <property type="entry name" value="ANGPTL8"/>
</dbReference>
<evidence type="ECO:0000313" key="3">
    <source>
        <dbReference type="EMBL" id="KAG8539844.1"/>
    </source>
</evidence>
<keyword evidence="2" id="KW-0732">Signal</keyword>
<evidence type="ECO:0000256" key="2">
    <source>
        <dbReference type="SAM" id="SignalP"/>
    </source>
</evidence>
<evidence type="ECO:0000256" key="1">
    <source>
        <dbReference type="SAM" id="Coils"/>
    </source>
</evidence>
<evidence type="ECO:0000313" key="4">
    <source>
        <dbReference type="EMBL" id="KAG8539883.1"/>
    </source>
</evidence>
<proteinExistence type="predicted"/>
<feature type="signal peptide" evidence="2">
    <location>
        <begin position="1"/>
        <end position="16"/>
    </location>
</feature>